<sequence length="457" mass="51550">MSDRNRFPLLIGSIVVLLAMASSLFWTRIPAEGYATLKGTGVDSFQFGYITKKSQIPDLHEWMSGQQGKAIFALPDQLYTPDPAKPLPYVYPIYDRTRSEEQFNQLYGYLPPQPTLDLGRTVYTVDYGNARFLFLRSDRQEKEQAAWVHAQAVTNPKPHRIALLDVPPSPVLWQALREARVELVIAGENVYGLEAAVMQEPSDFSPKDREGYGVWNPGASIDQPYMLMLSYQNDDMAVKATTVDGEALDQMELSAGVLAAASSKETVAVGIQQLWRYHRGDASIKAIIPEGFDVTGENPITAPFHLPADDWRSPDYSDAAWKTGRAPFGHTNRLQEEKRLQTRFKPDPASPSYYFRHTFFLSEAPKEWKDLIVKLSYEDGLILYFNGEEVFRDGIRTGLILPSSLAITNQGTWYREVSLRNHINKLRIGSNTLAVQVHRSHPGSPNLLFDMSLSYIK</sequence>
<dbReference type="Gene3D" id="2.60.120.260">
    <property type="entry name" value="Galactose-binding domain-like"/>
    <property type="match status" value="1"/>
</dbReference>
<proteinExistence type="predicted"/>
<dbReference type="STRING" id="1884381.SAMN05518846_1214"/>
<dbReference type="EMBL" id="FORT01000021">
    <property type="protein sequence ID" value="SFK82594.1"/>
    <property type="molecule type" value="Genomic_DNA"/>
</dbReference>
<dbReference type="RefSeq" id="WP_092275679.1">
    <property type="nucleotide sequence ID" value="NZ_FORT01000021.1"/>
</dbReference>
<accession>A0A1I4CMU5</accession>
<dbReference type="AlphaFoldDB" id="A0A1I4CMU5"/>
<keyword evidence="1" id="KW-0812">Transmembrane</keyword>
<protein>
    <recommendedName>
        <fullName evidence="4">PA14 domain-containing protein</fullName>
    </recommendedName>
</protein>
<dbReference type="SUPFAM" id="SSF49785">
    <property type="entry name" value="Galactose-binding domain-like"/>
    <property type="match status" value="1"/>
</dbReference>
<gene>
    <name evidence="2" type="ORF">SAMN05518846_1214</name>
</gene>
<name>A0A1I4CMU5_9BACL</name>
<feature type="transmembrane region" description="Helical" evidence="1">
    <location>
        <begin position="7"/>
        <end position="26"/>
    </location>
</feature>
<dbReference type="SUPFAM" id="SSF56300">
    <property type="entry name" value="Metallo-dependent phosphatases"/>
    <property type="match status" value="1"/>
</dbReference>
<keyword evidence="3" id="KW-1185">Reference proteome</keyword>
<keyword evidence="1" id="KW-1133">Transmembrane helix</keyword>
<dbReference type="InterPro" id="IPR008979">
    <property type="entry name" value="Galactose-bd-like_sf"/>
</dbReference>
<evidence type="ECO:0000256" key="1">
    <source>
        <dbReference type="SAM" id="Phobius"/>
    </source>
</evidence>
<evidence type="ECO:0000313" key="2">
    <source>
        <dbReference type="EMBL" id="SFK82594.1"/>
    </source>
</evidence>
<organism evidence="2 3">
    <name type="scientific">Brevibacillus centrosporus</name>
    <dbReference type="NCBI Taxonomy" id="54910"/>
    <lineage>
        <taxon>Bacteria</taxon>
        <taxon>Bacillati</taxon>
        <taxon>Bacillota</taxon>
        <taxon>Bacilli</taxon>
        <taxon>Bacillales</taxon>
        <taxon>Paenibacillaceae</taxon>
        <taxon>Brevibacillus</taxon>
    </lineage>
</organism>
<evidence type="ECO:0000313" key="3">
    <source>
        <dbReference type="Proteomes" id="UP000198915"/>
    </source>
</evidence>
<dbReference type="Proteomes" id="UP000198915">
    <property type="component" value="Unassembled WGS sequence"/>
</dbReference>
<reference evidence="3" key="1">
    <citation type="submission" date="2016-10" db="EMBL/GenBank/DDBJ databases">
        <authorList>
            <person name="Varghese N."/>
            <person name="Submissions S."/>
        </authorList>
    </citation>
    <scope>NUCLEOTIDE SEQUENCE [LARGE SCALE GENOMIC DNA]</scope>
    <source>
        <strain evidence="3">OK042</strain>
    </source>
</reference>
<evidence type="ECO:0008006" key="4">
    <source>
        <dbReference type="Google" id="ProtNLM"/>
    </source>
</evidence>
<dbReference type="InterPro" id="IPR029052">
    <property type="entry name" value="Metallo-depent_PP-like"/>
</dbReference>
<keyword evidence="1" id="KW-0472">Membrane</keyword>